<dbReference type="Proteomes" id="UP001209344">
    <property type="component" value="Unassembled WGS sequence"/>
</dbReference>
<dbReference type="PANTHER" id="PTHR31377">
    <property type="entry name" value="AGMATINE DEIMINASE-RELATED"/>
    <property type="match status" value="1"/>
</dbReference>
<sequence>MIVDKDTNQVFVSEWLPKVHPAFFSRFSELLKNVHINMTLLSNTADIWCRDYMPIQLAEEDFLQYQYYPDYLTKKESDKQYITDTKSVCNALKLPNIQTTDLIIDGGNVVKAHDCIIMTEKVFYENAQYPQAEVLNELENLFHCEVIMLPWDKYEKYGHADGIVKPIDESHLLMTNYADYDQELAEEFERRFATCFRIEKLHYHVQRADKRNWAYINFLQVGNNIVLPAINKEEDEQAMEQIKTYYPSCNIYQLDSEEIIKQGGALNCITWNIKK</sequence>
<gene>
    <name evidence="2" type="ORF">ONT16_08220</name>
</gene>
<reference evidence="2" key="1">
    <citation type="submission" date="2022-11" db="EMBL/GenBank/DDBJ databases">
        <title>Genomic repertoires linked with pathogenic potency of arthritogenic Prevotella copri isolated from the gut of rheumatoid arthritis patients.</title>
        <authorList>
            <person name="Nii T."/>
            <person name="Maeda Y."/>
            <person name="Motooka D."/>
            <person name="Naito M."/>
            <person name="Matsumoto Y."/>
            <person name="Ogawa T."/>
            <person name="Oguro-Igashira E."/>
            <person name="Kishikawa T."/>
            <person name="Yamashita M."/>
            <person name="Koizumi S."/>
            <person name="Kurakawa T."/>
            <person name="Okumura R."/>
            <person name="Kayama H."/>
            <person name="Murakami M."/>
            <person name="Sakaguchi T."/>
            <person name="Das B."/>
            <person name="Nakamura S."/>
            <person name="Okada Y."/>
            <person name="Kumanogoh A."/>
            <person name="Takeda K."/>
        </authorList>
    </citation>
    <scope>NUCLEOTIDE SEQUENCE</scope>
    <source>
        <strain evidence="2">F3-75</strain>
    </source>
</reference>
<dbReference type="GO" id="GO:0009446">
    <property type="term" value="P:putrescine biosynthetic process"/>
    <property type="evidence" value="ECO:0007669"/>
    <property type="project" value="InterPro"/>
</dbReference>
<name>A0AAP3BCQ8_9BACT</name>
<evidence type="ECO:0000313" key="2">
    <source>
        <dbReference type="EMBL" id="MCW4128238.1"/>
    </source>
</evidence>
<dbReference type="SUPFAM" id="SSF55909">
    <property type="entry name" value="Pentein"/>
    <property type="match status" value="1"/>
</dbReference>
<dbReference type="InterPro" id="IPR007466">
    <property type="entry name" value="Peptidyl-Arg-deiminase_porph"/>
</dbReference>
<dbReference type="GO" id="GO:0047632">
    <property type="term" value="F:agmatine deiminase activity"/>
    <property type="evidence" value="ECO:0007669"/>
    <property type="project" value="TreeGrafter"/>
</dbReference>
<evidence type="ECO:0000256" key="1">
    <source>
        <dbReference type="ARBA" id="ARBA00022801"/>
    </source>
</evidence>
<dbReference type="AlphaFoldDB" id="A0AAP3BCQ8"/>
<dbReference type="RefSeq" id="WP_264966050.1">
    <property type="nucleotide sequence ID" value="NZ_JAPDVK010000002.1"/>
</dbReference>
<dbReference type="PANTHER" id="PTHR31377:SF0">
    <property type="entry name" value="AGMATINE DEIMINASE-RELATED"/>
    <property type="match status" value="1"/>
</dbReference>
<accession>A0AAP3BCQ8</accession>
<dbReference type="GO" id="GO:0004668">
    <property type="term" value="F:protein-arginine deiminase activity"/>
    <property type="evidence" value="ECO:0007669"/>
    <property type="project" value="InterPro"/>
</dbReference>
<protein>
    <submittedName>
        <fullName evidence="2">Agmatine deiminase family protein</fullName>
    </submittedName>
</protein>
<dbReference type="EMBL" id="JAPDVK010000002">
    <property type="protein sequence ID" value="MCW4128238.1"/>
    <property type="molecule type" value="Genomic_DNA"/>
</dbReference>
<dbReference type="Gene3D" id="3.75.10.10">
    <property type="entry name" value="L-arginine/glycine Amidinotransferase, Chain A"/>
    <property type="match status" value="1"/>
</dbReference>
<proteinExistence type="predicted"/>
<keyword evidence="1" id="KW-0378">Hydrolase</keyword>
<dbReference type="Pfam" id="PF04371">
    <property type="entry name" value="PAD_porph"/>
    <property type="match status" value="1"/>
</dbReference>
<organism evidence="2 3">
    <name type="scientific">Segatella copri</name>
    <dbReference type="NCBI Taxonomy" id="165179"/>
    <lineage>
        <taxon>Bacteria</taxon>
        <taxon>Pseudomonadati</taxon>
        <taxon>Bacteroidota</taxon>
        <taxon>Bacteroidia</taxon>
        <taxon>Bacteroidales</taxon>
        <taxon>Prevotellaceae</taxon>
        <taxon>Segatella</taxon>
    </lineage>
</organism>
<evidence type="ECO:0000313" key="3">
    <source>
        <dbReference type="Proteomes" id="UP001209344"/>
    </source>
</evidence>
<comment type="caution">
    <text evidence="2">The sequence shown here is derived from an EMBL/GenBank/DDBJ whole genome shotgun (WGS) entry which is preliminary data.</text>
</comment>